<protein>
    <recommendedName>
        <fullName evidence="5">enoyl-CoA hydratase</fullName>
        <ecNumber evidence="5">4.2.1.17</ecNumber>
    </recommendedName>
</protein>
<dbReference type="InterPro" id="IPR006108">
    <property type="entry name" value="3HC_DH_C"/>
</dbReference>
<name>A0A1F8EHI8_9BACT</name>
<dbReference type="Gene3D" id="1.10.1040.10">
    <property type="entry name" value="N-(1-d-carboxylethyl)-l-norvaline Dehydrogenase, domain 2"/>
    <property type="match status" value="1"/>
</dbReference>
<dbReference type="InterPro" id="IPR050136">
    <property type="entry name" value="FA_oxidation_alpha_subunit"/>
</dbReference>
<keyword evidence="11" id="KW-0456">Lyase</keyword>
<keyword evidence="7" id="KW-0442">Lipid degradation</keyword>
<sequence length="637" mass="71106">MARKIAVIGAGVMGLDIALEYISANFEVLIFDQFKNRPGLEKDKQDKMWRLLFLAMKDKRHLMHPNNETLETVMERVTWLDSNPDNFGRLSECEAMIEAVFEDIEVKHKLIRDIDLACGRPVLLLTNTSTLAVKLLAKASKHPEMVMGFHFFNPVQMMKLVEGIPHEGTSEETVGKARELAEVINKKFELVPDLPGFVVNRLLLPMIESAGLFFDRGADFRGIDSSFKNGTWTENDVALEIVYSHIIAAHDFLQEQKNFRAELTKEKIDEIVRLGTNFPAGPFALKEAIEKGEAGKLKFRMGPAELCDLVGIDVAKHCLEMLRMQEPDLWSTVPDILKHLCEAKKFGRKAGEGFYSSVDVGIVEMADGKKYAKVSLRENTVSHNTVKQIKKVFDSLHNEPIEAVVFEITKCRGADISEFPLVARNPGLAKTVIGDWHATVKSIMNFPKQVIAIVRGAAWGGGYELAQACDYILAEKGAKLSQPEVLLGIMPGGGGTQNLTRRVGLLKSLGMILDPKMEVEASKPWVDEVLDDITPEHLDNFINKGLWKRNRPSLWPELNKDLAEASELISKLRRGFAGQSPIAFEAAVVAILVGNHKNLELGLALEAELVIKLFENSADNIKEGIRSKFERRDPIFS</sequence>
<evidence type="ECO:0000256" key="5">
    <source>
        <dbReference type="ARBA" id="ARBA00012076"/>
    </source>
</evidence>
<evidence type="ECO:0000256" key="1">
    <source>
        <dbReference type="ARBA" id="ARBA00005005"/>
    </source>
</evidence>
<keyword evidence="6" id="KW-0276">Fatty acid metabolism</keyword>
<evidence type="ECO:0000256" key="8">
    <source>
        <dbReference type="ARBA" id="ARBA00023002"/>
    </source>
</evidence>
<dbReference type="GO" id="GO:0016509">
    <property type="term" value="F:long-chain (3S)-3-hydroxyacyl-CoA dehydrogenase (NAD+) activity"/>
    <property type="evidence" value="ECO:0007669"/>
    <property type="project" value="TreeGrafter"/>
</dbReference>
<dbReference type="InterPro" id="IPR008927">
    <property type="entry name" value="6-PGluconate_DH-like_C_sf"/>
</dbReference>
<comment type="caution">
    <text evidence="16">The sequence shown here is derived from an EMBL/GenBank/DDBJ whole genome shotgun (WGS) entry which is preliminary data.</text>
</comment>
<dbReference type="GO" id="GO:0006635">
    <property type="term" value="P:fatty acid beta-oxidation"/>
    <property type="evidence" value="ECO:0007669"/>
    <property type="project" value="UniProtKB-UniPathway"/>
</dbReference>
<feature type="domain" description="3-hydroxyacyl-CoA dehydrogenase NAD binding" evidence="15">
    <location>
        <begin position="4"/>
        <end position="187"/>
    </location>
</feature>
<organism evidence="16 17">
    <name type="scientific">Candidatus Yanofskybacteria bacterium RIFCSPHIGHO2_01_FULL_41_53</name>
    <dbReference type="NCBI Taxonomy" id="1802663"/>
    <lineage>
        <taxon>Bacteria</taxon>
        <taxon>Candidatus Yanofskyibacteriota</taxon>
    </lineage>
</organism>
<dbReference type="PANTHER" id="PTHR43612:SF3">
    <property type="entry name" value="TRIFUNCTIONAL ENZYME SUBUNIT ALPHA, MITOCHONDRIAL"/>
    <property type="match status" value="1"/>
</dbReference>
<keyword evidence="10" id="KW-0443">Lipid metabolism</keyword>
<dbReference type="InterPro" id="IPR036291">
    <property type="entry name" value="NAD(P)-bd_dom_sf"/>
</dbReference>
<feature type="domain" description="3-hydroxyacyl-CoA dehydrogenase C-terminal" evidence="14">
    <location>
        <begin position="293"/>
        <end position="356"/>
    </location>
</feature>
<reference evidence="16 17" key="1">
    <citation type="journal article" date="2016" name="Nat. Commun.">
        <title>Thousands of microbial genomes shed light on interconnected biogeochemical processes in an aquifer system.</title>
        <authorList>
            <person name="Anantharaman K."/>
            <person name="Brown C.T."/>
            <person name="Hug L.A."/>
            <person name="Sharon I."/>
            <person name="Castelle C.J."/>
            <person name="Probst A.J."/>
            <person name="Thomas B.C."/>
            <person name="Singh A."/>
            <person name="Wilkins M.J."/>
            <person name="Karaoz U."/>
            <person name="Brodie E.L."/>
            <person name="Williams K.H."/>
            <person name="Hubbard S.S."/>
            <person name="Banfield J.F."/>
        </authorList>
    </citation>
    <scope>NUCLEOTIDE SEQUENCE [LARGE SCALE GENOMIC DNA]</scope>
</reference>
<dbReference type="GO" id="GO:0004300">
    <property type="term" value="F:enoyl-CoA hydratase activity"/>
    <property type="evidence" value="ECO:0007669"/>
    <property type="project" value="UniProtKB-EC"/>
</dbReference>
<evidence type="ECO:0000256" key="9">
    <source>
        <dbReference type="ARBA" id="ARBA00023027"/>
    </source>
</evidence>
<gene>
    <name evidence="16" type="ORF">A2650_00145</name>
</gene>
<evidence type="ECO:0000259" key="14">
    <source>
        <dbReference type="Pfam" id="PF00725"/>
    </source>
</evidence>
<dbReference type="Pfam" id="PF00378">
    <property type="entry name" value="ECH_1"/>
    <property type="match status" value="1"/>
</dbReference>
<evidence type="ECO:0000256" key="2">
    <source>
        <dbReference type="ARBA" id="ARBA00007005"/>
    </source>
</evidence>
<evidence type="ECO:0000256" key="6">
    <source>
        <dbReference type="ARBA" id="ARBA00022832"/>
    </source>
</evidence>
<evidence type="ECO:0000256" key="13">
    <source>
        <dbReference type="ARBA" id="ARBA00049556"/>
    </source>
</evidence>
<keyword evidence="12" id="KW-0511">Multifunctional enzyme</keyword>
<dbReference type="AlphaFoldDB" id="A0A1F8EHI8"/>
<evidence type="ECO:0000256" key="3">
    <source>
        <dbReference type="ARBA" id="ARBA00008750"/>
    </source>
</evidence>
<dbReference type="SUPFAM" id="SSF48179">
    <property type="entry name" value="6-phosphogluconate dehydrogenase C-terminal domain-like"/>
    <property type="match status" value="1"/>
</dbReference>
<comment type="similarity">
    <text evidence="3">In the N-terminal section; belongs to the enoyl-CoA hydratase/isomerase family.</text>
</comment>
<dbReference type="InterPro" id="IPR001753">
    <property type="entry name" value="Enoyl-CoA_hydra/iso"/>
</dbReference>
<comment type="pathway">
    <text evidence="1">Lipid metabolism; fatty acid beta-oxidation.</text>
</comment>
<dbReference type="PANTHER" id="PTHR43612">
    <property type="entry name" value="TRIFUNCTIONAL ENZYME SUBUNIT ALPHA"/>
    <property type="match status" value="1"/>
</dbReference>
<dbReference type="SUPFAM" id="SSF51735">
    <property type="entry name" value="NAD(P)-binding Rossmann-fold domains"/>
    <property type="match status" value="1"/>
</dbReference>
<proteinExistence type="inferred from homology"/>
<evidence type="ECO:0000256" key="10">
    <source>
        <dbReference type="ARBA" id="ARBA00023098"/>
    </source>
</evidence>
<evidence type="ECO:0000259" key="15">
    <source>
        <dbReference type="Pfam" id="PF02737"/>
    </source>
</evidence>
<dbReference type="CDD" id="cd06558">
    <property type="entry name" value="crotonase-like"/>
    <property type="match status" value="1"/>
</dbReference>
<comment type="similarity">
    <text evidence="2">In the central section; belongs to the 3-hydroxyacyl-CoA dehydrogenase family.</text>
</comment>
<dbReference type="GO" id="GO:0070403">
    <property type="term" value="F:NAD+ binding"/>
    <property type="evidence" value="ECO:0007669"/>
    <property type="project" value="InterPro"/>
</dbReference>
<evidence type="ECO:0000313" key="16">
    <source>
        <dbReference type="EMBL" id="OGM99829.1"/>
    </source>
</evidence>
<dbReference type="InterPro" id="IPR006176">
    <property type="entry name" value="3-OHacyl-CoA_DH_NAD-bd"/>
</dbReference>
<keyword evidence="9" id="KW-0520">NAD</keyword>
<evidence type="ECO:0000256" key="12">
    <source>
        <dbReference type="ARBA" id="ARBA00023268"/>
    </source>
</evidence>
<evidence type="ECO:0000256" key="11">
    <source>
        <dbReference type="ARBA" id="ARBA00023239"/>
    </source>
</evidence>
<keyword evidence="8" id="KW-0560">Oxidoreductase</keyword>
<dbReference type="InterPro" id="IPR029045">
    <property type="entry name" value="ClpP/crotonase-like_dom_sf"/>
</dbReference>
<evidence type="ECO:0000256" key="4">
    <source>
        <dbReference type="ARBA" id="ARBA00009463"/>
    </source>
</evidence>
<dbReference type="PROSITE" id="PS00067">
    <property type="entry name" value="3HCDH"/>
    <property type="match status" value="1"/>
</dbReference>
<dbReference type="Gene3D" id="3.90.226.10">
    <property type="entry name" value="2-enoyl-CoA Hydratase, Chain A, domain 1"/>
    <property type="match status" value="1"/>
</dbReference>
<dbReference type="SUPFAM" id="SSF52096">
    <property type="entry name" value="ClpP/crotonase"/>
    <property type="match status" value="1"/>
</dbReference>
<dbReference type="EMBL" id="MGJD01000034">
    <property type="protein sequence ID" value="OGM99829.1"/>
    <property type="molecule type" value="Genomic_DNA"/>
</dbReference>
<dbReference type="EC" id="4.2.1.17" evidence="5"/>
<dbReference type="Pfam" id="PF00725">
    <property type="entry name" value="3HCDH"/>
    <property type="match status" value="1"/>
</dbReference>
<dbReference type="Pfam" id="PF02737">
    <property type="entry name" value="3HCDH_N"/>
    <property type="match status" value="1"/>
</dbReference>
<evidence type="ECO:0000256" key="7">
    <source>
        <dbReference type="ARBA" id="ARBA00022963"/>
    </source>
</evidence>
<dbReference type="Proteomes" id="UP000177117">
    <property type="component" value="Unassembled WGS sequence"/>
</dbReference>
<dbReference type="UniPathway" id="UPA00659"/>
<dbReference type="InterPro" id="IPR006180">
    <property type="entry name" value="3-OHacyl-CoA_DH_CS"/>
</dbReference>
<dbReference type="InterPro" id="IPR013328">
    <property type="entry name" value="6PGD_dom2"/>
</dbReference>
<dbReference type="Gene3D" id="3.40.50.720">
    <property type="entry name" value="NAD(P)-binding Rossmann-like Domain"/>
    <property type="match status" value="1"/>
</dbReference>
<comment type="similarity">
    <text evidence="4">Belongs to the 3-hydroxyacyl-CoA dehydrogenase family.</text>
</comment>
<comment type="catalytic activity">
    <reaction evidence="13">
        <text>a (3S)-3-hydroxyacyl-CoA + NAD(+) = a 3-oxoacyl-CoA + NADH + H(+)</text>
        <dbReference type="Rhea" id="RHEA:22432"/>
        <dbReference type="ChEBI" id="CHEBI:15378"/>
        <dbReference type="ChEBI" id="CHEBI:57318"/>
        <dbReference type="ChEBI" id="CHEBI:57540"/>
        <dbReference type="ChEBI" id="CHEBI:57945"/>
        <dbReference type="ChEBI" id="CHEBI:90726"/>
        <dbReference type="EC" id="1.1.1.35"/>
    </reaction>
</comment>
<evidence type="ECO:0000313" key="17">
    <source>
        <dbReference type="Proteomes" id="UP000177117"/>
    </source>
</evidence>
<accession>A0A1F8EHI8</accession>